<dbReference type="PANTHER" id="PTHR42912:SF95">
    <property type="entry name" value="METHYLTRANSFERASE TYPE 11 DOMAIN-CONTAINING PROTEIN"/>
    <property type="match status" value="1"/>
</dbReference>
<dbReference type="GO" id="GO:0008168">
    <property type="term" value="F:methyltransferase activity"/>
    <property type="evidence" value="ECO:0007669"/>
    <property type="project" value="TreeGrafter"/>
</dbReference>
<dbReference type="EMBL" id="CADCTK010000875">
    <property type="protein sequence ID" value="CAA9286481.1"/>
    <property type="molecule type" value="Genomic_DNA"/>
</dbReference>
<name>A0A6J4JSK8_9CHLR</name>
<reference evidence="2" key="1">
    <citation type="submission" date="2020-02" db="EMBL/GenBank/DDBJ databases">
        <authorList>
            <person name="Meier V. D."/>
        </authorList>
    </citation>
    <scope>NUCLEOTIDE SEQUENCE</scope>
    <source>
        <strain evidence="2">AVDCRST_MAG26</strain>
    </source>
</reference>
<dbReference type="AlphaFoldDB" id="A0A6J4JSK8"/>
<dbReference type="Pfam" id="PF13649">
    <property type="entry name" value="Methyltransf_25"/>
    <property type="match status" value="1"/>
</dbReference>
<evidence type="ECO:0000259" key="1">
    <source>
        <dbReference type="Pfam" id="PF13649"/>
    </source>
</evidence>
<dbReference type="InterPro" id="IPR050508">
    <property type="entry name" value="Methyltransf_Superfamily"/>
</dbReference>
<dbReference type="InterPro" id="IPR041698">
    <property type="entry name" value="Methyltransf_25"/>
</dbReference>
<organism evidence="2">
    <name type="scientific">uncultured Chloroflexia bacterium</name>
    <dbReference type="NCBI Taxonomy" id="1672391"/>
    <lineage>
        <taxon>Bacteria</taxon>
        <taxon>Bacillati</taxon>
        <taxon>Chloroflexota</taxon>
        <taxon>Chloroflexia</taxon>
        <taxon>environmental samples</taxon>
    </lineage>
</organism>
<dbReference type="PANTHER" id="PTHR42912">
    <property type="entry name" value="METHYLTRANSFERASE"/>
    <property type="match status" value="1"/>
</dbReference>
<dbReference type="CDD" id="cd02440">
    <property type="entry name" value="AdoMet_MTases"/>
    <property type="match status" value="1"/>
</dbReference>
<evidence type="ECO:0000313" key="2">
    <source>
        <dbReference type="EMBL" id="CAA9286481.1"/>
    </source>
</evidence>
<feature type="domain" description="Methyltransferase" evidence="1">
    <location>
        <begin position="74"/>
        <end position="165"/>
    </location>
</feature>
<sequence>MGTDNASRTGHGQSPWPVWHFAARRVYGSVLQWVFRRLYHELAWCYDFVAALVSGGYWKHWIRAVVPFLQDGPVLELGCGTGYLQLALAQKGVQHVGCDASKEMLGQANRRVRRAGYLPQLVHGQAQGLPFPPAMFGDVVATFPAPYIVDTATLAEVRRVLRPDGRLLIVDGGRLETGGTGEAAVNALFRSTLQDRVQEHYGHLLSGSGFALDAARVSVGRSSVLVLRARLV</sequence>
<dbReference type="SUPFAM" id="SSF53335">
    <property type="entry name" value="S-adenosyl-L-methionine-dependent methyltransferases"/>
    <property type="match status" value="1"/>
</dbReference>
<dbReference type="InterPro" id="IPR029063">
    <property type="entry name" value="SAM-dependent_MTases_sf"/>
</dbReference>
<protein>
    <recommendedName>
        <fullName evidence="1">Methyltransferase domain-containing protein</fullName>
    </recommendedName>
</protein>
<accession>A0A6J4JSK8</accession>
<proteinExistence type="predicted"/>
<gene>
    <name evidence="2" type="ORF">AVDCRST_MAG26-3775</name>
</gene>
<dbReference type="Gene3D" id="3.40.50.150">
    <property type="entry name" value="Vaccinia Virus protein VP39"/>
    <property type="match status" value="1"/>
</dbReference>